<dbReference type="RefSeq" id="WP_068566530.1">
    <property type="nucleotide sequence ID" value="NZ_FNLF01000002.1"/>
</dbReference>
<dbReference type="SUPFAM" id="SSF48008">
    <property type="entry name" value="GntR ligand-binding domain-like"/>
    <property type="match status" value="1"/>
</dbReference>
<reference evidence="6" key="1">
    <citation type="submission" date="2016-10" db="EMBL/GenBank/DDBJ databases">
        <authorList>
            <person name="Varghese N."/>
            <person name="Submissions S."/>
        </authorList>
    </citation>
    <scope>NUCLEOTIDE SEQUENCE [LARGE SCALE GENOMIC DNA]</scope>
    <source>
        <strain evidence="6">DSM 44142</strain>
    </source>
</reference>
<keyword evidence="3" id="KW-0804">Transcription</keyword>
<dbReference type="Pfam" id="PF07729">
    <property type="entry name" value="FCD"/>
    <property type="match status" value="1"/>
</dbReference>
<evidence type="ECO:0000259" key="4">
    <source>
        <dbReference type="PROSITE" id="PS50949"/>
    </source>
</evidence>
<keyword evidence="1" id="KW-0805">Transcription regulation</keyword>
<evidence type="ECO:0000313" key="5">
    <source>
        <dbReference type="EMBL" id="SDQ68776.1"/>
    </source>
</evidence>
<accession>A0A1H1CZ06</accession>
<dbReference type="STRING" id="47312.SAMN04489765_1424"/>
<dbReference type="SMART" id="SM00895">
    <property type="entry name" value="FCD"/>
    <property type="match status" value="1"/>
</dbReference>
<dbReference type="SMART" id="SM00345">
    <property type="entry name" value="HTH_GNTR"/>
    <property type="match status" value="1"/>
</dbReference>
<dbReference type="Pfam" id="PF00392">
    <property type="entry name" value="GntR"/>
    <property type="match status" value="1"/>
</dbReference>
<dbReference type="Gene3D" id="1.10.10.10">
    <property type="entry name" value="Winged helix-like DNA-binding domain superfamily/Winged helix DNA-binding domain"/>
    <property type="match status" value="1"/>
</dbReference>
<dbReference type="OrthoDB" id="3575876at2"/>
<evidence type="ECO:0000313" key="6">
    <source>
        <dbReference type="Proteomes" id="UP000183053"/>
    </source>
</evidence>
<proteinExistence type="predicted"/>
<keyword evidence="2 5" id="KW-0238">DNA-binding</keyword>
<dbReference type="PROSITE" id="PS50949">
    <property type="entry name" value="HTH_GNTR"/>
    <property type="match status" value="1"/>
</dbReference>
<dbReference type="InterPro" id="IPR011711">
    <property type="entry name" value="GntR_C"/>
</dbReference>
<dbReference type="InterPro" id="IPR036388">
    <property type="entry name" value="WH-like_DNA-bd_sf"/>
</dbReference>
<dbReference type="SUPFAM" id="SSF46785">
    <property type="entry name" value="Winged helix' DNA-binding domain"/>
    <property type="match status" value="1"/>
</dbReference>
<dbReference type="AlphaFoldDB" id="A0A1H1CZ06"/>
<dbReference type="CDD" id="cd07377">
    <property type="entry name" value="WHTH_GntR"/>
    <property type="match status" value="1"/>
</dbReference>
<dbReference type="GO" id="GO:0003700">
    <property type="term" value="F:DNA-binding transcription factor activity"/>
    <property type="evidence" value="ECO:0007669"/>
    <property type="project" value="InterPro"/>
</dbReference>
<protein>
    <submittedName>
        <fullName evidence="5">DNA-binding transcriptional regulator, FadR family</fullName>
    </submittedName>
</protein>
<dbReference type="Proteomes" id="UP000183053">
    <property type="component" value="Unassembled WGS sequence"/>
</dbReference>
<name>A0A1H1CZ06_9ACTN</name>
<dbReference type="EMBL" id="FNLF01000002">
    <property type="protein sequence ID" value="SDQ68776.1"/>
    <property type="molecule type" value="Genomic_DNA"/>
</dbReference>
<keyword evidence="6" id="KW-1185">Reference proteome</keyword>
<dbReference type="InterPro" id="IPR008920">
    <property type="entry name" value="TF_FadR/GntR_C"/>
</dbReference>
<dbReference type="GO" id="GO:0003677">
    <property type="term" value="F:DNA binding"/>
    <property type="evidence" value="ECO:0007669"/>
    <property type="project" value="UniProtKB-KW"/>
</dbReference>
<organism evidence="5 6">
    <name type="scientific">Tsukamurella pulmonis</name>
    <dbReference type="NCBI Taxonomy" id="47312"/>
    <lineage>
        <taxon>Bacteria</taxon>
        <taxon>Bacillati</taxon>
        <taxon>Actinomycetota</taxon>
        <taxon>Actinomycetes</taxon>
        <taxon>Mycobacteriales</taxon>
        <taxon>Tsukamurellaceae</taxon>
        <taxon>Tsukamurella</taxon>
    </lineage>
</organism>
<dbReference type="PRINTS" id="PR00035">
    <property type="entry name" value="HTHGNTR"/>
</dbReference>
<evidence type="ECO:0000256" key="2">
    <source>
        <dbReference type="ARBA" id="ARBA00023125"/>
    </source>
</evidence>
<sequence>MPPIRRASLADQAADALLARLRSGEWAVGDKLPGETTLAPQLEVGRSTVREAIRRLAGIGVLTTRQGAGVFVTRLDTPSGLDVLLDGAAIDAVLEARIAVEVEAAALAARRRTEEDLDAIRAALAIRGAHRADLVRHVETDTAFHRAVLAAAHNPVLLEMFDGIAAHLRRAMIDMLRTRAGEFGGDDDQRSHAELLAAIERRDADAAARLSREHLTGMISDRGAR</sequence>
<dbReference type="InterPro" id="IPR000524">
    <property type="entry name" value="Tscrpt_reg_HTH_GntR"/>
</dbReference>
<feature type="domain" description="HTH gntR-type" evidence="4">
    <location>
        <begin position="7"/>
        <end position="75"/>
    </location>
</feature>
<dbReference type="PANTHER" id="PTHR43537">
    <property type="entry name" value="TRANSCRIPTIONAL REGULATOR, GNTR FAMILY"/>
    <property type="match status" value="1"/>
</dbReference>
<dbReference type="PANTHER" id="PTHR43537:SF47">
    <property type="entry name" value="REGULATORY PROTEIN GNTR HTH"/>
    <property type="match status" value="1"/>
</dbReference>
<evidence type="ECO:0000256" key="1">
    <source>
        <dbReference type="ARBA" id="ARBA00023015"/>
    </source>
</evidence>
<dbReference type="InterPro" id="IPR036390">
    <property type="entry name" value="WH_DNA-bd_sf"/>
</dbReference>
<evidence type="ECO:0000256" key="3">
    <source>
        <dbReference type="ARBA" id="ARBA00023163"/>
    </source>
</evidence>
<gene>
    <name evidence="5" type="ORF">SAMN04489765_1424</name>
</gene>
<dbReference type="Gene3D" id="1.20.120.530">
    <property type="entry name" value="GntR ligand-binding domain-like"/>
    <property type="match status" value="1"/>
</dbReference>